<name>A0AAP9NSQ0_9GAMM</name>
<dbReference type="Proteomes" id="UP000509761">
    <property type="component" value="Chromosome"/>
</dbReference>
<evidence type="ECO:0000313" key="1">
    <source>
        <dbReference type="EMBL" id="QKS27173.1"/>
    </source>
</evidence>
<organism evidence="1 2">
    <name type="scientific">Vreelandella titanicae</name>
    <dbReference type="NCBI Taxonomy" id="664683"/>
    <lineage>
        <taxon>Bacteria</taxon>
        <taxon>Pseudomonadati</taxon>
        <taxon>Pseudomonadota</taxon>
        <taxon>Gammaproteobacteria</taxon>
        <taxon>Oceanospirillales</taxon>
        <taxon>Halomonadaceae</taxon>
        <taxon>Vreelandella</taxon>
    </lineage>
</organism>
<accession>A0AAP9NSQ0</accession>
<dbReference type="AlphaFoldDB" id="A0AAP9NSQ0"/>
<proteinExistence type="predicted"/>
<keyword evidence="2" id="KW-1185">Reference proteome</keyword>
<evidence type="ECO:0000313" key="2">
    <source>
        <dbReference type="Proteomes" id="UP000509761"/>
    </source>
</evidence>
<protein>
    <submittedName>
        <fullName evidence="1">Uncharacterized protein</fullName>
    </submittedName>
</protein>
<sequence length="41" mass="4924">MNSIRLVYLWEQRQLREQATTKDFFLVVRQEGKRAISSPPM</sequence>
<dbReference type="EMBL" id="CP054580">
    <property type="protein sequence ID" value="QKS27173.1"/>
    <property type="molecule type" value="Genomic_DNA"/>
</dbReference>
<gene>
    <name evidence="1" type="ORF">FX987_04994</name>
</gene>
<reference evidence="1 2" key="1">
    <citation type="submission" date="2019-12" db="EMBL/GenBank/DDBJ databases">
        <title>Genome sequencing and assembly of endphytes of Porphyra tenera.</title>
        <authorList>
            <person name="Park J.M."/>
            <person name="Shin R."/>
            <person name="Jo S.H."/>
        </authorList>
    </citation>
    <scope>NUCLEOTIDE SEQUENCE [LARGE SCALE GENOMIC DNA]</scope>
    <source>
        <strain evidence="1 2">GPM3</strain>
    </source>
</reference>